<sequence>MKKLIIIFLAVFSMLTSCKRTWLEIVPQGDQVTVTTEDYDKLMNDGAFYAYHSIGGYTEAQLMGDEVAQVKPYFINKNAVRERLFQWADDVYPEPAVTSLVLRTTMTQMYTINKIIAEVMTATGGTEERKKGIRAEALATRAFSIWNMASLYCKPYAAATAGTDPGFPFVAVPNVNIQDIPRGTLQQTYDFIIKDYTEALASIPAKQNIVTRMSRPAVEGLLGKVYLFMGRYNDALPLLKAALADVIANGQTSLYNYNETFAAGGAFLPISATNGPKSPYQLMDDTREAVVSKVFYAGKSVGNITGTDGLVLTKAAQALYQPTDHRLKFYINKNENNSVNAAGLLRKYGLNYSRFGLQLSELYLLCAEAKARANDLTGAVTDLETLRKARIRVKNDNGDPINDALVPAATATNQAALIKFIIEERIREFAVEGYRWFDMRRLSVDPLFAGATFTHTVYDQDAVPTVLETYTLKQPQRFVMRFPRNIMDANPNMQDNP</sequence>
<proteinExistence type="inferred from homology"/>
<evidence type="ECO:0000256" key="3">
    <source>
        <dbReference type="ARBA" id="ARBA00022729"/>
    </source>
</evidence>
<evidence type="ECO:0000259" key="6">
    <source>
        <dbReference type="Pfam" id="PF07980"/>
    </source>
</evidence>
<protein>
    <submittedName>
        <fullName evidence="8">RagB/SusD family nutrient uptake outer membrane protein</fullName>
    </submittedName>
</protein>
<dbReference type="Gene3D" id="1.25.40.390">
    <property type="match status" value="1"/>
</dbReference>
<evidence type="ECO:0000256" key="2">
    <source>
        <dbReference type="ARBA" id="ARBA00006275"/>
    </source>
</evidence>
<evidence type="ECO:0000259" key="7">
    <source>
        <dbReference type="Pfam" id="PF14322"/>
    </source>
</evidence>
<dbReference type="Pfam" id="PF07980">
    <property type="entry name" value="SusD_RagB"/>
    <property type="match status" value="1"/>
</dbReference>
<dbReference type="InterPro" id="IPR012944">
    <property type="entry name" value="SusD_RagB_dom"/>
</dbReference>
<dbReference type="RefSeq" id="WP_136881023.1">
    <property type="nucleotide sequence ID" value="NZ_SWDX01000006.1"/>
</dbReference>
<dbReference type="Pfam" id="PF14322">
    <property type="entry name" value="SusD-like_3"/>
    <property type="match status" value="1"/>
</dbReference>
<dbReference type="InterPro" id="IPR033985">
    <property type="entry name" value="SusD-like_N"/>
</dbReference>
<comment type="caution">
    <text evidence="8">The sequence shown here is derived from an EMBL/GenBank/DDBJ whole genome shotgun (WGS) entry which is preliminary data.</text>
</comment>
<evidence type="ECO:0000313" key="9">
    <source>
        <dbReference type="Proteomes" id="UP000309594"/>
    </source>
</evidence>
<evidence type="ECO:0000256" key="1">
    <source>
        <dbReference type="ARBA" id="ARBA00004442"/>
    </source>
</evidence>
<dbReference type="GO" id="GO:0009279">
    <property type="term" value="C:cell outer membrane"/>
    <property type="evidence" value="ECO:0007669"/>
    <property type="project" value="UniProtKB-SubCell"/>
</dbReference>
<dbReference type="SUPFAM" id="SSF48452">
    <property type="entry name" value="TPR-like"/>
    <property type="match status" value="1"/>
</dbReference>
<dbReference type="Proteomes" id="UP000309594">
    <property type="component" value="Unassembled WGS sequence"/>
</dbReference>
<keyword evidence="4" id="KW-0472">Membrane</keyword>
<feature type="domain" description="SusD-like N-terminal" evidence="7">
    <location>
        <begin position="103"/>
        <end position="227"/>
    </location>
</feature>
<dbReference type="PROSITE" id="PS51257">
    <property type="entry name" value="PROKAR_LIPOPROTEIN"/>
    <property type="match status" value="1"/>
</dbReference>
<dbReference type="AlphaFoldDB" id="A0A4U1G8G1"/>
<dbReference type="EMBL" id="SWDX01000006">
    <property type="protein sequence ID" value="TKC59149.1"/>
    <property type="molecule type" value="Genomic_DNA"/>
</dbReference>
<organism evidence="8 9">
    <name type="scientific">Pedobacter hiemivivus</name>
    <dbReference type="NCBI Taxonomy" id="2530454"/>
    <lineage>
        <taxon>Bacteria</taxon>
        <taxon>Pseudomonadati</taxon>
        <taxon>Bacteroidota</taxon>
        <taxon>Sphingobacteriia</taxon>
        <taxon>Sphingobacteriales</taxon>
        <taxon>Sphingobacteriaceae</taxon>
        <taxon>Pedobacter</taxon>
    </lineage>
</organism>
<keyword evidence="3" id="KW-0732">Signal</keyword>
<accession>A0A4U1G8G1</accession>
<evidence type="ECO:0000256" key="4">
    <source>
        <dbReference type="ARBA" id="ARBA00023136"/>
    </source>
</evidence>
<name>A0A4U1G8G1_9SPHI</name>
<feature type="domain" description="RagB/SusD" evidence="6">
    <location>
        <begin position="355"/>
        <end position="497"/>
    </location>
</feature>
<keyword evidence="5" id="KW-0998">Cell outer membrane</keyword>
<comment type="subcellular location">
    <subcellularLocation>
        <location evidence="1">Cell outer membrane</location>
    </subcellularLocation>
</comment>
<evidence type="ECO:0000256" key="5">
    <source>
        <dbReference type="ARBA" id="ARBA00023237"/>
    </source>
</evidence>
<comment type="similarity">
    <text evidence="2">Belongs to the SusD family.</text>
</comment>
<evidence type="ECO:0000313" key="8">
    <source>
        <dbReference type="EMBL" id="TKC59149.1"/>
    </source>
</evidence>
<reference evidence="8 9" key="1">
    <citation type="submission" date="2019-04" db="EMBL/GenBank/DDBJ databases">
        <title>Pedobacter sp. RP-1-16 sp. nov., isolated from Arctic soil.</title>
        <authorList>
            <person name="Dahal R.H."/>
            <person name="Kim D.-U."/>
        </authorList>
    </citation>
    <scope>NUCLEOTIDE SEQUENCE [LARGE SCALE GENOMIC DNA]</scope>
    <source>
        <strain evidence="8 9">RP-1-16</strain>
    </source>
</reference>
<dbReference type="InterPro" id="IPR011990">
    <property type="entry name" value="TPR-like_helical_dom_sf"/>
</dbReference>
<gene>
    <name evidence="8" type="ORF">FBD94_16580</name>
</gene>